<dbReference type="Pfam" id="PF11893">
    <property type="entry name" value="DUF3413"/>
    <property type="match status" value="1"/>
</dbReference>
<reference evidence="4 5" key="1">
    <citation type="submission" date="2016-01" db="EMBL/GenBank/DDBJ databases">
        <authorList>
            <person name="McClelland M."/>
            <person name="Jain A."/>
            <person name="Saraogi P."/>
            <person name="Mendelson R."/>
            <person name="Westerman R."/>
            <person name="SanMiguel P."/>
            <person name="Csonka L."/>
        </authorList>
    </citation>
    <scope>NUCLEOTIDE SEQUENCE [LARGE SCALE GENOMIC DNA]</scope>
    <source>
        <strain evidence="4 5">R-53146</strain>
    </source>
</reference>
<feature type="transmembrane region" description="Helical" evidence="1">
    <location>
        <begin position="121"/>
        <end position="153"/>
    </location>
</feature>
<dbReference type="Proteomes" id="UP000182761">
    <property type="component" value="Unassembled WGS sequence"/>
</dbReference>
<protein>
    <recommendedName>
        <fullName evidence="6">DUF3413 domain-containing protein</fullName>
    </recommendedName>
</protein>
<feature type="transmembrane region" description="Helical" evidence="1">
    <location>
        <begin position="41"/>
        <end position="67"/>
    </location>
</feature>
<keyword evidence="1" id="KW-0812">Transmembrane</keyword>
<accession>A0A0X3AQY0</accession>
<keyword evidence="1" id="KW-0472">Membrane</keyword>
<feature type="domain" description="Sulfatase N-terminal" evidence="2">
    <location>
        <begin position="251"/>
        <end position="528"/>
    </location>
</feature>
<evidence type="ECO:0000259" key="2">
    <source>
        <dbReference type="Pfam" id="PF00884"/>
    </source>
</evidence>
<feature type="domain" description="Inner membrane protein YejM N-terminal" evidence="3">
    <location>
        <begin position="15"/>
        <end position="243"/>
    </location>
</feature>
<dbReference type="InterPro" id="IPR052701">
    <property type="entry name" value="GAG_Ulvan_Degrading_Sulfatases"/>
</dbReference>
<dbReference type="AlphaFoldDB" id="A0A0X3AQY0"/>
<dbReference type="InterPro" id="IPR024588">
    <property type="entry name" value="YejM_N"/>
</dbReference>
<dbReference type="RefSeq" id="WP_055425999.1">
    <property type="nucleotide sequence ID" value="NZ_FCOR01000011.1"/>
</dbReference>
<dbReference type="InterPro" id="IPR017850">
    <property type="entry name" value="Alkaline_phosphatase_core_sf"/>
</dbReference>
<dbReference type="PIRSF" id="PIRSF004950">
    <property type="entry name" value="Mmb_sulf_HI0842"/>
    <property type="match status" value="1"/>
</dbReference>
<evidence type="ECO:0000313" key="4">
    <source>
        <dbReference type="EMBL" id="CVK16810.1"/>
    </source>
</evidence>
<dbReference type="InterPro" id="IPR000917">
    <property type="entry name" value="Sulfatase_N"/>
</dbReference>
<gene>
    <name evidence="4" type="ORF">Ga0061079_1112</name>
</gene>
<dbReference type="Gene3D" id="3.40.720.10">
    <property type="entry name" value="Alkaline Phosphatase, subunit A"/>
    <property type="match status" value="1"/>
</dbReference>
<dbReference type="Pfam" id="PF00884">
    <property type="entry name" value="Sulfatase"/>
    <property type="match status" value="1"/>
</dbReference>
<keyword evidence="5" id="KW-1185">Reference proteome</keyword>
<evidence type="ECO:0000313" key="5">
    <source>
        <dbReference type="Proteomes" id="UP000182761"/>
    </source>
</evidence>
<keyword evidence="1" id="KW-1133">Transmembrane helix</keyword>
<evidence type="ECO:0000256" key="1">
    <source>
        <dbReference type="SAM" id="Phobius"/>
    </source>
</evidence>
<dbReference type="PANTHER" id="PTHR43751">
    <property type="entry name" value="SULFATASE"/>
    <property type="match status" value="1"/>
</dbReference>
<dbReference type="STRING" id="1586267.GCA_001418685_01675"/>
<dbReference type="InterPro" id="IPR012159">
    <property type="entry name" value="YejM-like"/>
</dbReference>
<dbReference type="OrthoDB" id="9786870at2"/>
<feature type="transmembrane region" description="Helical" evidence="1">
    <location>
        <begin position="79"/>
        <end position="101"/>
    </location>
</feature>
<dbReference type="EMBL" id="FCOR01000011">
    <property type="protein sequence ID" value="CVK16810.1"/>
    <property type="molecule type" value="Genomic_DNA"/>
</dbReference>
<dbReference type="PANTHER" id="PTHR43751:SF3">
    <property type="entry name" value="SULFATASE N-TERMINAL DOMAIN-CONTAINING PROTEIN"/>
    <property type="match status" value="1"/>
</dbReference>
<evidence type="ECO:0008006" key="6">
    <source>
        <dbReference type="Google" id="ProtNLM"/>
    </source>
</evidence>
<proteinExistence type="predicted"/>
<feature type="transmembrane region" description="Helical" evidence="1">
    <location>
        <begin position="165"/>
        <end position="183"/>
    </location>
</feature>
<dbReference type="SUPFAM" id="SSF53649">
    <property type="entry name" value="Alkaline phosphatase-like"/>
    <property type="match status" value="1"/>
</dbReference>
<organism evidence="4 5">
    <name type="scientific">Apibacter mensalis</name>
    <dbReference type="NCBI Taxonomy" id="1586267"/>
    <lineage>
        <taxon>Bacteria</taxon>
        <taxon>Pseudomonadati</taxon>
        <taxon>Bacteroidota</taxon>
        <taxon>Flavobacteriia</taxon>
        <taxon>Flavobacteriales</taxon>
        <taxon>Weeksellaceae</taxon>
        <taxon>Apibacter</taxon>
    </lineage>
</organism>
<feature type="transmembrane region" description="Helical" evidence="1">
    <location>
        <begin position="12"/>
        <end position="29"/>
    </location>
</feature>
<evidence type="ECO:0000259" key="3">
    <source>
        <dbReference type="Pfam" id="PF11893"/>
    </source>
</evidence>
<dbReference type="CDD" id="cd16148">
    <property type="entry name" value="sulfatase_like"/>
    <property type="match status" value="1"/>
</dbReference>
<sequence>MKINFLGKQLYLANLFNFILLIFLGFKYLKYTENLSGFISYFFIFSSLVSHFYLLNCIPLLISLLFLYLIKSTTISKIVLGLLSIFIILYLQIDVLVFSQFRYHLSPIVFKLIFGKRATDIFHFSTINILISIFYILGLIILETIILYISFQLSQKLPDLKIKPVLKIIVFLLVCTHFLYAWADANRYRPIAQMKNIYPVFYPLTSESLLRKFNLIDKSEIENNTLLSHTYSKSLINYPLKPIISENSQKKNIIFIIIDSWRFNCMTEDITPHIYQLSKRSQVFQNHKSGSNMTTGGIFSLFYAIPATYYDNFTGLQISPVFINEIQKQEYKLSILSSSTLENPPFNKNVFSGIQNLRLESNGKSPSERDRDICNEWMKFINNYDPTENHPFFCFLFFDSAHGFDYPSDFPIKFKPNLDEINYLALSDDYNPVPFLNRYKNSLNYTDSLIGNIINKLEDKKLLDSSIVIITGDHGQEFNDNKKGYWQHGGNFSEYQIGTPLIVFDKSRTPKTYTHLTLHYDIIPTLMNSVLGVKNKFSEYSVGQNLYDCTNRKWFICGYNQKYAIIENNMIINIYPSGMYDIVDKKLNHIDESVMDFTIVNEAIKENTRFYNIYKK</sequence>
<name>A0A0X3AQY0_9FLAO</name>